<gene>
    <name evidence="1" type="ORF">L2E82_47608</name>
</gene>
<evidence type="ECO:0000313" key="2">
    <source>
        <dbReference type="Proteomes" id="UP001055811"/>
    </source>
</evidence>
<proteinExistence type="predicted"/>
<name>A0ACB8YW90_CICIN</name>
<comment type="caution">
    <text evidence="1">The sequence shown here is derived from an EMBL/GenBank/DDBJ whole genome shotgun (WGS) entry which is preliminary data.</text>
</comment>
<reference evidence="2" key="1">
    <citation type="journal article" date="2022" name="Mol. Ecol. Resour.">
        <title>The genomes of chicory, endive, great burdock and yacon provide insights into Asteraceae palaeo-polyploidization history and plant inulin production.</title>
        <authorList>
            <person name="Fan W."/>
            <person name="Wang S."/>
            <person name="Wang H."/>
            <person name="Wang A."/>
            <person name="Jiang F."/>
            <person name="Liu H."/>
            <person name="Zhao H."/>
            <person name="Xu D."/>
            <person name="Zhang Y."/>
        </authorList>
    </citation>
    <scope>NUCLEOTIDE SEQUENCE [LARGE SCALE GENOMIC DNA]</scope>
    <source>
        <strain evidence="2">cv. Punajuju</strain>
    </source>
</reference>
<accession>A0ACB8YW90</accession>
<dbReference type="Proteomes" id="UP001055811">
    <property type="component" value="Linkage Group LG09"/>
</dbReference>
<dbReference type="EMBL" id="CM042017">
    <property type="protein sequence ID" value="KAI3689644.1"/>
    <property type="molecule type" value="Genomic_DNA"/>
</dbReference>
<organism evidence="1 2">
    <name type="scientific">Cichorium intybus</name>
    <name type="common">Chicory</name>
    <dbReference type="NCBI Taxonomy" id="13427"/>
    <lineage>
        <taxon>Eukaryota</taxon>
        <taxon>Viridiplantae</taxon>
        <taxon>Streptophyta</taxon>
        <taxon>Embryophyta</taxon>
        <taxon>Tracheophyta</taxon>
        <taxon>Spermatophyta</taxon>
        <taxon>Magnoliopsida</taxon>
        <taxon>eudicotyledons</taxon>
        <taxon>Gunneridae</taxon>
        <taxon>Pentapetalae</taxon>
        <taxon>asterids</taxon>
        <taxon>campanulids</taxon>
        <taxon>Asterales</taxon>
        <taxon>Asteraceae</taxon>
        <taxon>Cichorioideae</taxon>
        <taxon>Cichorieae</taxon>
        <taxon>Cichoriinae</taxon>
        <taxon>Cichorium</taxon>
    </lineage>
</organism>
<keyword evidence="2" id="KW-1185">Reference proteome</keyword>
<evidence type="ECO:0000313" key="1">
    <source>
        <dbReference type="EMBL" id="KAI3689644.1"/>
    </source>
</evidence>
<sequence length="67" mass="7544">MKLDLFSRNIGPSIWSRTPLLALILPQNQPENIRFKKSRQIGSKGPNFGDDAIPGLRFAALYIFLSN</sequence>
<reference evidence="1 2" key="2">
    <citation type="journal article" date="2022" name="Mol. Ecol. Resour.">
        <title>The genomes of chicory, endive, great burdock and yacon provide insights into Asteraceae paleo-polyploidization history and plant inulin production.</title>
        <authorList>
            <person name="Fan W."/>
            <person name="Wang S."/>
            <person name="Wang H."/>
            <person name="Wang A."/>
            <person name="Jiang F."/>
            <person name="Liu H."/>
            <person name="Zhao H."/>
            <person name="Xu D."/>
            <person name="Zhang Y."/>
        </authorList>
    </citation>
    <scope>NUCLEOTIDE SEQUENCE [LARGE SCALE GENOMIC DNA]</scope>
    <source>
        <strain evidence="2">cv. Punajuju</strain>
        <tissue evidence="1">Leaves</tissue>
    </source>
</reference>
<protein>
    <submittedName>
        <fullName evidence="1">Uncharacterized protein</fullName>
    </submittedName>
</protein>